<keyword evidence="3" id="KW-1185">Reference proteome</keyword>
<organism evidence="2 3">
    <name type="scientific">Couchioplanes caeruleus subsp. caeruleus</name>
    <dbReference type="NCBI Taxonomy" id="56427"/>
    <lineage>
        <taxon>Bacteria</taxon>
        <taxon>Bacillati</taxon>
        <taxon>Actinomycetota</taxon>
        <taxon>Actinomycetes</taxon>
        <taxon>Micromonosporales</taxon>
        <taxon>Micromonosporaceae</taxon>
        <taxon>Couchioplanes</taxon>
    </lineage>
</organism>
<protein>
    <submittedName>
        <fullName evidence="2">Uncharacterized protein</fullName>
    </submittedName>
</protein>
<evidence type="ECO:0000313" key="2">
    <source>
        <dbReference type="EMBL" id="OJF12792.1"/>
    </source>
</evidence>
<feature type="region of interest" description="Disordered" evidence="1">
    <location>
        <begin position="31"/>
        <end position="57"/>
    </location>
</feature>
<gene>
    <name evidence="2" type="ORF">BG844_18875</name>
</gene>
<sequence>MTVSSTGDVMIHGLRSLGTIRALISACPTFPPPIPDSSKGHGLGMRPDGSAGRLEEARGGAVSITLAGEA</sequence>
<dbReference type="AlphaFoldDB" id="A0A1K0FJ92"/>
<reference evidence="2 3" key="1">
    <citation type="submission" date="2016-09" db="EMBL/GenBank/DDBJ databases">
        <title>Couchioplanes caeruleus draft genome sequence.</title>
        <authorList>
            <person name="Sheehan J."/>
            <person name="Caffrey P."/>
        </authorList>
    </citation>
    <scope>NUCLEOTIDE SEQUENCE [LARGE SCALE GENOMIC DNA]</scope>
    <source>
        <strain evidence="2 3">DSM 43634</strain>
    </source>
</reference>
<proteinExistence type="predicted"/>
<comment type="caution">
    <text evidence="2">The sequence shown here is derived from an EMBL/GenBank/DDBJ whole genome shotgun (WGS) entry which is preliminary data.</text>
</comment>
<accession>A0A1K0FJ92</accession>
<name>A0A1K0FJ92_9ACTN</name>
<dbReference type="EMBL" id="MEIA01000197">
    <property type="protein sequence ID" value="OJF12792.1"/>
    <property type="molecule type" value="Genomic_DNA"/>
</dbReference>
<evidence type="ECO:0000256" key="1">
    <source>
        <dbReference type="SAM" id="MobiDB-lite"/>
    </source>
</evidence>
<dbReference type="Proteomes" id="UP000182486">
    <property type="component" value="Unassembled WGS sequence"/>
</dbReference>
<evidence type="ECO:0000313" key="3">
    <source>
        <dbReference type="Proteomes" id="UP000182486"/>
    </source>
</evidence>